<dbReference type="RefSeq" id="WP_051663490.1">
    <property type="nucleotide sequence ID" value="NZ_FPBV01000009.1"/>
</dbReference>
<evidence type="ECO:0000313" key="1">
    <source>
        <dbReference type="EMBL" id="SFU81928.1"/>
    </source>
</evidence>
<dbReference type="Proteomes" id="UP000183508">
    <property type="component" value="Unassembled WGS sequence"/>
</dbReference>
<dbReference type="OrthoDB" id="2372172at2"/>
<dbReference type="eggNOG" id="ENOG502Z7MH">
    <property type="taxonomic scope" value="Bacteria"/>
</dbReference>
<proteinExistence type="predicted"/>
<dbReference type="STRING" id="392015.SAMN05421543_10932"/>
<dbReference type="EMBL" id="FPBV01000009">
    <property type="protein sequence ID" value="SFU81928.1"/>
    <property type="molecule type" value="Genomic_DNA"/>
</dbReference>
<gene>
    <name evidence="1" type="ORF">SAMN05421543_10932</name>
</gene>
<keyword evidence="2" id="KW-1185">Reference proteome</keyword>
<evidence type="ECO:0000313" key="2">
    <source>
        <dbReference type="Proteomes" id="UP000183508"/>
    </source>
</evidence>
<accession>A0A1I7J9V6</accession>
<protein>
    <submittedName>
        <fullName evidence="1">Uncharacterized protein</fullName>
    </submittedName>
</protein>
<name>A0A1I7J9V6_9BACL</name>
<sequence>MSNLVQYDAALLQKLGLSEQEAQELEANGVSLQEYAEMVGSDLDSEADQIDARPVRWQIVHAARAFTNEATGEVRQTLRGVVPYFHVTRALFLGEGQDRPDCSSMDGKYGVYFDVELNREQRRECATCPFNKYGSDPKGGKGKACKEMRRLFLLEEGSNMSSVVTLPPTSLKVWDRFVSGLLYKGTPLAAVEVELSLEAKQNGAQTWSVLKSPQIVRRLSPVEYVKVRSVREELEQAAQRYTVGLDDYMQGAGDEASVTADEASRTSA</sequence>
<organism evidence="1 2">
    <name type="scientific">Alicyclobacillus macrosporangiidus</name>
    <dbReference type="NCBI Taxonomy" id="392015"/>
    <lineage>
        <taxon>Bacteria</taxon>
        <taxon>Bacillati</taxon>
        <taxon>Bacillota</taxon>
        <taxon>Bacilli</taxon>
        <taxon>Bacillales</taxon>
        <taxon>Alicyclobacillaceae</taxon>
        <taxon>Alicyclobacillus</taxon>
    </lineage>
</organism>
<dbReference type="AlphaFoldDB" id="A0A1I7J9V6"/>
<reference evidence="2" key="1">
    <citation type="submission" date="2016-10" db="EMBL/GenBank/DDBJ databases">
        <authorList>
            <person name="Varghese N."/>
        </authorList>
    </citation>
    <scope>NUCLEOTIDE SEQUENCE [LARGE SCALE GENOMIC DNA]</scope>
    <source>
        <strain evidence="2">DSM 17980</strain>
    </source>
</reference>